<protein>
    <submittedName>
        <fullName evidence="1">AIM24 family protein</fullName>
    </submittedName>
</protein>
<dbReference type="EMBL" id="CP035704">
    <property type="protein sequence ID" value="QBB70865.1"/>
    <property type="molecule type" value="Genomic_DNA"/>
</dbReference>
<dbReference type="RefSeq" id="WP_129833310.1">
    <property type="nucleotide sequence ID" value="NZ_CP035704.1"/>
</dbReference>
<dbReference type="AlphaFoldDB" id="A0A411HK19"/>
<dbReference type="KEGG" id="xbc:ELE36_11140"/>
<gene>
    <name evidence="1" type="ORF">ELE36_11140</name>
</gene>
<name>A0A411HK19_9GAMM</name>
<proteinExistence type="predicted"/>
<accession>A0A411HK19</accession>
<dbReference type="InterPro" id="IPR036983">
    <property type="entry name" value="AIM24_sf"/>
</dbReference>
<dbReference type="SUPFAM" id="SSF51219">
    <property type="entry name" value="TRAP-like"/>
    <property type="match status" value="1"/>
</dbReference>
<evidence type="ECO:0000313" key="1">
    <source>
        <dbReference type="EMBL" id="QBB70865.1"/>
    </source>
</evidence>
<reference evidence="1 2" key="1">
    <citation type="submission" date="2019-01" db="EMBL/GenBank/DDBJ databases">
        <title>Pseudolysobacter antarctica gen. nov., sp. nov., isolated from Fildes Peninsula, Antarctica.</title>
        <authorList>
            <person name="Wei Z."/>
            <person name="Peng F."/>
        </authorList>
    </citation>
    <scope>NUCLEOTIDE SEQUENCE [LARGE SCALE GENOMIC DNA]</scope>
    <source>
        <strain evidence="1 2">AQ6-296</strain>
    </source>
</reference>
<keyword evidence="2" id="KW-1185">Reference proteome</keyword>
<dbReference type="OrthoDB" id="9779518at2"/>
<dbReference type="Pfam" id="PF01987">
    <property type="entry name" value="AIM24"/>
    <property type="match status" value="1"/>
</dbReference>
<dbReference type="Proteomes" id="UP000291562">
    <property type="component" value="Chromosome"/>
</dbReference>
<evidence type="ECO:0000313" key="2">
    <source>
        <dbReference type="Proteomes" id="UP000291562"/>
    </source>
</evidence>
<organism evidence="1 2">
    <name type="scientific">Pseudolysobacter antarcticus</name>
    <dbReference type="NCBI Taxonomy" id="2511995"/>
    <lineage>
        <taxon>Bacteria</taxon>
        <taxon>Pseudomonadati</taxon>
        <taxon>Pseudomonadota</taxon>
        <taxon>Gammaproteobacteria</taxon>
        <taxon>Lysobacterales</taxon>
        <taxon>Rhodanobacteraceae</taxon>
        <taxon>Pseudolysobacter</taxon>
    </lineage>
</organism>
<sequence>MSTQTSPGSVDAYRCPYCRMTAPLTDRATCRTCGSPAKVHALVSDSGWEELPGAADMAQIQFGRSHVQITGTFVPVADFNLHPGDRIWFSHHKLTFAESSVKLANYKDGKSFLTRLLAKMENFQLQATGPGHVALSDNHLGEIVSLPLDKGKSMWVRSHTFLAATDSVTYSPTANNLFLSVRNGNETETEYPIGRYADVFYAPNEQGLLLLHSPGNTMFRDLKPHETVYVKPDALLYRDLTVSTFLTAEYPHAQFSIFDGIFGNNYANRNLWLKLNGPGRVAISSKYEKEFNPPHPIIDGTVEFLRW</sequence>
<dbReference type="InterPro" id="IPR016031">
    <property type="entry name" value="Trp_RNA-bd_attenuator-like_dom"/>
</dbReference>
<dbReference type="InterPro" id="IPR002838">
    <property type="entry name" value="AIM24"/>
</dbReference>
<dbReference type="Gene3D" id="3.60.160.10">
    <property type="entry name" value="Mitochondrial biogenesis AIM24"/>
    <property type="match status" value="1"/>
</dbReference>